<comment type="caution">
    <text evidence="3">The sequence shown here is derived from an EMBL/GenBank/DDBJ whole genome shotgun (WGS) entry which is preliminary data.</text>
</comment>
<dbReference type="Proteomes" id="UP001279660">
    <property type="component" value="Unassembled WGS sequence"/>
</dbReference>
<keyword evidence="1" id="KW-0472">Membrane</keyword>
<dbReference type="RefSeq" id="WP_010403047.1">
    <property type="nucleotide sequence ID" value="NZ_JAWXXV010000001.1"/>
</dbReference>
<dbReference type="InterPro" id="IPR035897">
    <property type="entry name" value="Toll_tir_struct_dom_sf"/>
</dbReference>
<dbReference type="EMBL" id="JAWXXV010000001">
    <property type="protein sequence ID" value="MDX5984647.1"/>
    <property type="molecule type" value="Genomic_DNA"/>
</dbReference>
<sequence>MAQFADYIAFISYSHSDHYWAEWLHRALERYRPPRRLGADPGKPTRLRPIFRDQAELSAGPDLGDSIRSALDRSSYLILLCSPAALASRWVNAELAHFLTTHSPDRVLCVLVGEAQPDLSLLECLPQALREALPAGQEPLAADLRPGGDGRRLARLKLAAGLLGVGLDLLIQRDARRRTRLMAAITAAAMLLSVAFGALALAAIDARRLAQRQAAESEDLVAFMLGDLRGKLEPVGRLDVLDGVGRKVLDHYARLDDDRLDDPALAQQAKALTLIGSIRVKRADLPGAAQAFTDAAATSARLVARAPQDGTRLFDHAQNIYWLAFVEWKLDHVAAAEHGFGEYARLADMLVQIDPKRADWRLEPAYARSNLGTLLLEQGRYRDGLAAFEVARAGFKDASQKAPGDSDRLADLVDAQNWVADAQFLLGNVREAYVERATASTILHTQFASDSANRPLEEKVYAADLALARRALDLGKLDESSAVLGRARAGLAKLVAFDPGNAVWLADAALADLDAVDLAIARGDVAGARVAHDLARQRIARLRSIGGATWRWKPLIEGRWQRQAIERSQRAGDSGGASRAASVLLVEAAAHPLRKEPGQVAMLVGFARLARGEADLAIATLAPLESVLLPEGRDTLARAWLKRGDAAHAQQTARSLYNSGYRRPEFLAFWKKSGLTVSQ</sequence>
<feature type="transmembrane region" description="Helical" evidence="1">
    <location>
        <begin position="181"/>
        <end position="204"/>
    </location>
</feature>
<keyword evidence="1" id="KW-1133">Transmembrane helix</keyword>
<dbReference type="Pfam" id="PF13676">
    <property type="entry name" value="TIR_2"/>
    <property type="match status" value="1"/>
</dbReference>
<organism evidence="3 4">
    <name type="scientific">Sphingomonas echinoides</name>
    <dbReference type="NCBI Taxonomy" id="59803"/>
    <lineage>
        <taxon>Bacteria</taxon>
        <taxon>Pseudomonadati</taxon>
        <taxon>Pseudomonadota</taxon>
        <taxon>Alphaproteobacteria</taxon>
        <taxon>Sphingomonadales</taxon>
        <taxon>Sphingomonadaceae</taxon>
        <taxon>Sphingomonas</taxon>
    </lineage>
</organism>
<keyword evidence="3" id="KW-0675">Receptor</keyword>
<evidence type="ECO:0000259" key="2">
    <source>
        <dbReference type="PROSITE" id="PS50104"/>
    </source>
</evidence>
<reference evidence="3 4" key="1">
    <citation type="submission" date="2023-11" db="EMBL/GenBank/DDBJ databases">
        <title>MicrobeMod: A computational toolkit for identifying prokaryotic methylation and restriction-modification with nanopore sequencing.</title>
        <authorList>
            <person name="Crits-Christoph A."/>
            <person name="Kang S.C."/>
            <person name="Lee H."/>
            <person name="Ostrov N."/>
        </authorList>
    </citation>
    <scope>NUCLEOTIDE SEQUENCE [LARGE SCALE GENOMIC DNA]</scope>
    <source>
        <strain evidence="3 4">ATCC 14820</strain>
    </source>
</reference>
<accession>A0ABU4PLC9</accession>
<keyword evidence="1" id="KW-0812">Transmembrane</keyword>
<proteinExistence type="predicted"/>
<evidence type="ECO:0000313" key="4">
    <source>
        <dbReference type="Proteomes" id="UP001279660"/>
    </source>
</evidence>
<dbReference type="SUPFAM" id="SSF52200">
    <property type="entry name" value="Toll/Interleukin receptor TIR domain"/>
    <property type="match status" value="1"/>
</dbReference>
<keyword evidence="4" id="KW-1185">Reference proteome</keyword>
<name>A0ABU4PLC9_9SPHN</name>
<dbReference type="Gene3D" id="3.40.50.10140">
    <property type="entry name" value="Toll/interleukin-1 receptor homology (TIR) domain"/>
    <property type="match status" value="1"/>
</dbReference>
<protein>
    <submittedName>
        <fullName evidence="3">Toll/interleukin-1 receptor domain-containing protein</fullName>
    </submittedName>
</protein>
<dbReference type="InterPro" id="IPR011990">
    <property type="entry name" value="TPR-like_helical_dom_sf"/>
</dbReference>
<feature type="domain" description="TIR" evidence="2">
    <location>
        <begin position="5"/>
        <end position="144"/>
    </location>
</feature>
<gene>
    <name evidence="3" type="ORF">SIL82_10260</name>
</gene>
<evidence type="ECO:0000313" key="3">
    <source>
        <dbReference type="EMBL" id="MDX5984647.1"/>
    </source>
</evidence>
<evidence type="ECO:0000256" key="1">
    <source>
        <dbReference type="SAM" id="Phobius"/>
    </source>
</evidence>
<dbReference type="Gene3D" id="1.25.40.10">
    <property type="entry name" value="Tetratricopeptide repeat domain"/>
    <property type="match status" value="1"/>
</dbReference>
<dbReference type="InterPro" id="IPR000157">
    <property type="entry name" value="TIR_dom"/>
</dbReference>
<dbReference type="SUPFAM" id="SSF48452">
    <property type="entry name" value="TPR-like"/>
    <property type="match status" value="1"/>
</dbReference>
<dbReference type="PROSITE" id="PS50104">
    <property type="entry name" value="TIR"/>
    <property type="match status" value="1"/>
</dbReference>